<evidence type="ECO:0000259" key="1">
    <source>
        <dbReference type="Pfam" id="PF06722"/>
    </source>
</evidence>
<dbReference type="PANTHER" id="PTHR48050">
    <property type="entry name" value="STEROL 3-BETA-GLUCOSYLTRANSFERASE"/>
    <property type="match status" value="1"/>
</dbReference>
<dbReference type="GO" id="GO:0016757">
    <property type="term" value="F:glycosyltransferase activity"/>
    <property type="evidence" value="ECO:0007669"/>
    <property type="project" value="UniProtKB-ARBA"/>
</dbReference>
<organism evidence="2 3">
    <name type="scientific">Cellvibrio polysaccharolyticus</name>
    <dbReference type="NCBI Taxonomy" id="2082724"/>
    <lineage>
        <taxon>Bacteria</taxon>
        <taxon>Pseudomonadati</taxon>
        <taxon>Pseudomonadota</taxon>
        <taxon>Gammaproteobacteria</taxon>
        <taxon>Cellvibrionales</taxon>
        <taxon>Cellvibrionaceae</taxon>
        <taxon>Cellvibrio</taxon>
    </lineage>
</organism>
<dbReference type="EMBL" id="PRDL01000001">
    <property type="protein sequence ID" value="MBE8716324.1"/>
    <property type="molecule type" value="Genomic_DNA"/>
</dbReference>
<proteinExistence type="predicted"/>
<protein>
    <submittedName>
        <fullName evidence="2">Glycosyltransferase</fullName>
    </submittedName>
</protein>
<dbReference type="AlphaFoldDB" id="A0A928YST7"/>
<accession>A0A928YST7</accession>
<dbReference type="Pfam" id="PF06722">
    <property type="entry name" value="EryCIII-like_C"/>
    <property type="match status" value="1"/>
</dbReference>
<dbReference type="Gene3D" id="3.40.50.2000">
    <property type="entry name" value="Glycogen Phosphorylase B"/>
    <property type="match status" value="2"/>
</dbReference>
<keyword evidence="3" id="KW-1185">Reference proteome</keyword>
<dbReference type="Proteomes" id="UP000652567">
    <property type="component" value="Unassembled WGS sequence"/>
</dbReference>
<dbReference type="InterPro" id="IPR010610">
    <property type="entry name" value="EryCIII-like_C"/>
</dbReference>
<dbReference type="PANTHER" id="PTHR48050:SF13">
    <property type="entry name" value="STEROL 3-BETA-GLUCOSYLTRANSFERASE UGT80A2"/>
    <property type="match status" value="1"/>
</dbReference>
<evidence type="ECO:0000313" key="2">
    <source>
        <dbReference type="EMBL" id="MBE8716324.1"/>
    </source>
</evidence>
<reference evidence="2" key="1">
    <citation type="submission" date="2018-07" db="EMBL/GenBank/DDBJ databases">
        <title>Genome assembly of strain Ka43.</title>
        <authorList>
            <person name="Kukolya J."/>
            <person name="Nagy I."/>
            <person name="Horvath B."/>
            <person name="Toth A."/>
        </authorList>
    </citation>
    <scope>NUCLEOTIDE SEQUENCE</scope>
    <source>
        <strain evidence="2">KB43</strain>
    </source>
</reference>
<dbReference type="SUPFAM" id="SSF53756">
    <property type="entry name" value="UDP-Glycosyltransferase/glycogen phosphorylase"/>
    <property type="match status" value="1"/>
</dbReference>
<name>A0A928YST7_9GAMM</name>
<evidence type="ECO:0000313" key="3">
    <source>
        <dbReference type="Proteomes" id="UP000652567"/>
    </source>
</evidence>
<comment type="caution">
    <text evidence="2">The sequence shown here is derived from an EMBL/GenBank/DDBJ whole genome shotgun (WGS) entry which is preliminary data.</text>
</comment>
<sequence>MFSRKMKFILHALGTSGDVFPVMGLAKSLLLAKYDVVVLSNEKFRCIADKEGIPFYSTGGIGEYCAGNTSEIYRSGSWDSQVLYYILPAFKPSFDYVHSEYRENKNIIVISSCKSNGARAAADILSISVVDLVISPASLLSVYDLSAPFCWYYKNKFPFFIQRWLLSKAFKKLSKICIDYSITVSVNKARRALGALPYGKNNKKIENLSFGLFPEWFSPRAKDWPSHFQSVGFPLACFSKSNDELVRKFIGENGPPIVFYFGSGAHDLYALQEHCFKICSQLKVSAIFLGPSEDVVIKRDGLNHLLLAEMDFSVILKMCRAIVHHGGIGTVSQAINARIPQLIRPLRPDHINNAYRVKLNGFGDYLLPRDFRVVDAAKKLGDLLSVRDAFNSLDVSEGSLDGNSVFDRIVLEIEKVYVRRS</sequence>
<feature type="domain" description="Erythromycin biosynthesis protein CIII-like C-terminal" evidence="1">
    <location>
        <begin position="311"/>
        <end position="366"/>
    </location>
</feature>
<dbReference type="InterPro" id="IPR050426">
    <property type="entry name" value="Glycosyltransferase_28"/>
</dbReference>
<gene>
    <name evidence="2" type="ORF">C4F51_03880</name>
</gene>